<dbReference type="AlphaFoldDB" id="K0S8S1"/>
<feature type="non-terminal residue" evidence="1">
    <location>
        <position position="1"/>
    </location>
</feature>
<proteinExistence type="predicted"/>
<dbReference type="Proteomes" id="UP000266841">
    <property type="component" value="Unassembled WGS sequence"/>
</dbReference>
<name>K0S8S1_THAOC</name>
<evidence type="ECO:0000313" key="2">
    <source>
        <dbReference type="Proteomes" id="UP000266841"/>
    </source>
</evidence>
<keyword evidence="2" id="KW-1185">Reference proteome</keyword>
<dbReference type="EMBL" id="AGNL01020135">
    <property type="protein sequence ID" value="EJK61334.1"/>
    <property type="molecule type" value="Genomic_DNA"/>
</dbReference>
<accession>K0S8S1</accession>
<comment type="caution">
    <text evidence="1">The sequence shown here is derived from an EMBL/GenBank/DDBJ whole genome shotgun (WGS) entry which is preliminary data.</text>
</comment>
<organism evidence="1 2">
    <name type="scientific">Thalassiosira oceanica</name>
    <name type="common">Marine diatom</name>
    <dbReference type="NCBI Taxonomy" id="159749"/>
    <lineage>
        <taxon>Eukaryota</taxon>
        <taxon>Sar</taxon>
        <taxon>Stramenopiles</taxon>
        <taxon>Ochrophyta</taxon>
        <taxon>Bacillariophyta</taxon>
        <taxon>Coscinodiscophyceae</taxon>
        <taxon>Thalassiosirophycidae</taxon>
        <taxon>Thalassiosirales</taxon>
        <taxon>Thalassiosiraceae</taxon>
        <taxon>Thalassiosira</taxon>
    </lineage>
</organism>
<reference evidence="1 2" key="1">
    <citation type="journal article" date="2012" name="Genome Biol.">
        <title>Genome and low-iron response of an oceanic diatom adapted to chronic iron limitation.</title>
        <authorList>
            <person name="Lommer M."/>
            <person name="Specht M."/>
            <person name="Roy A.S."/>
            <person name="Kraemer L."/>
            <person name="Andreson R."/>
            <person name="Gutowska M.A."/>
            <person name="Wolf J."/>
            <person name="Bergner S.V."/>
            <person name="Schilhabel M.B."/>
            <person name="Klostermeier U.C."/>
            <person name="Beiko R.G."/>
            <person name="Rosenstiel P."/>
            <person name="Hippler M."/>
            <person name="Laroche J."/>
        </authorList>
    </citation>
    <scope>NUCLEOTIDE SEQUENCE [LARGE SCALE GENOMIC DNA]</scope>
    <source>
        <strain evidence="1 2">CCMP1005</strain>
    </source>
</reference>
<protein>
    <submittedName>
        <fullName evidence="1">Uncharacterized protein</fullName>
    </submittedName>
</protein>
<gene>
    <name evidence="1" type="ORF">THAOC_18205</name>
</gene>
<sequence>EGTTGKRKVQILYLVLKSEKIFFVLKVQILYLFSVNSSARARGWHTLSNL</sequence>
<evidence type="ECO:0000313" key="1">
    <source>
        <dbReference type="EMBL" id="EJK61334.1"/>
    </source>
</evidence>